<dbReference type="InterPro" id="IPR016169">
    <property type="entry name" value="FAD-bd_PCMH_sub2"/>
</dbReference>
<dbReference type="Proteomes" id="UP001251528">
    <property type="component" value="Unassembled WGS sequence"/>
</dbReference>
<dbReference type="Gene3D" id="3.30.465.10">
    <property type="match status" value="2"/>
</dbReference>
<dbReference type="SUPFAM" id="SSF56176">
    <property type="entry name" value="FAD-binding/transporter-associated domain-like"/>
    <property type="match status" value="1"/>
</dbReference>
<dbReference type="InterPro" id="IPR016166">
    <property type="entry name" value="FAD-bd_PCMH"/>
</dbReference>
<protein>
    <recommendedName>
        <fullName evidence="4">FAD-binding PCMH-type domain-containing protein</fullName>
    </recommendedName>
</protein>
<dbReference type="InterPro" id="IPR050432">
    <property type="entry name" value="FAD-linked_Oxidoreductases_BP"/>
</dbReference>
<keyword evidence="2" id="KW-0560">Oxidoreductase</keyword>
<dbReference type="PROSITE" id="PS51387">
    <property type="entry name" value="FAD_PCMH"/>
    <property type="match status" value="1"/>
</dbReference>
<dbReference type="InterPro" id="IPR012951">
    <property type="entry name" value="BBE"/>
</dbReference>
<sequence>MALMSFLFLGLASIAVVLARGPVHGRTRVCRVVPGDASWPKAQDWTSFNKTINGNLIVTIPEASVCHHSPFNAYDASACSLLKQSWDIAVPGRIDSPGEILSQNFQNYSCVPFTNASRPCELGNYASYVVKVTGAHDVKSAIVFAKNHNVRIVIKNTGHDYLGKSTGKGSLSLWTRNLKTTEYIPSYNATYYRGPAAKLGAGVEGFEAYQLAHSTGHRIVGGTCPTVGIVGGYTQGGGHSILSSSHGMGADNVLEWEVVTADGKHMVATPSQNQDLYWALTGGGAGTFAVVLSMTARLHVDSIVGGTLFSFNDTHVGNDVYWDAVGAFHALLPNFLDTGSSFTYSIGSNALTAFGTMPGSDLAAVNRLLKPFLSDLAQRNITPIVEPQVSANYYDHFYTYFGPAPYGRAAYFPFTNSRLVPRSLVTNPSTNAVVTSMFRNVSQVQAFSPFYCDTFNVSTQAHPENSMHPAWRDGMILCAPAGGWDWNATPKEMAARDEFSAKTLQPMMDAATPGGMVYMNEANHMYENWRESFYGKNYDRLLRIKRKYDPESLLYAKTGVGSESWKQDSSGRLCMV</sequence>
<gene>
    <name evidence="5" type="ORF">QQS21_007617</name>
</gene>
<evidence type="ECO:0000313" key="5">
    <source>
        <dbReference type="EMBL" id="KAK2594641.1"/>
    </source>
</evidence>
<accession>A0AAJ0FRW2</accession>
<dbReference type="AlphaFoldDB" id="A0AAJ0FRW2"/>
<organism evidence="5 6">
    <name type="scientific">Conoideocrella luteorostrata</name>
    <dbReference type="NCBI Taxonomy" id="1105319"/>
    <lineage>
        <taxon>Eukaryota</taxon>
        <taxon>Fungi</taxon>
        <taxon>Dikarya</taxon>
        <taxon>Ascomycota</taxon>
        <taxon>Pezizomycotina</taxon>
        <taxon>Sordariomycetes</taxon>
        <taxon>Hypocreomycetidae</taxon>
        <taxon>Hypocreales</taxon>
        <taxon>Clavicipitaceae</taxon>
        <taxon>Conoideocrella</taxon>
    </lineage>
</organism>
<keyword evidence="3" id="KW-0732">Signal</keyword>
<dbReference type="GO" id="GO:0016491">
    <property type="term" value="F:oxidoreductase activity"/>
    <property type="evidence" value="ECO:0007669"/>
    <property type="project" value="UniProtKB-KW"/>
</dbReference>
<feature type="domain" description="FAD-binding PCMH-type" evidence="4">
    <location>
        <begin position="122"/>
        <end position="301"/>
    </location>
</feature>
<keyword evidence="6" id="KW-1185">Reference proteome</keyword>
<evidence type="ECO:0000256" key="1">
    <source>
        <dbReference type="ARBA" id="ARBA00005466"/>
    </source>
</evidence>
<comment type="similarity">
    <text evidence="1">Belongs to the oxygen-dependent FAD-linked oxidoreductase family.</text>
</comment>
<dbReference type="InterPro" id="IPR036318">
    <property type="entry name" value="FAD-bd_PCMH-like_sf"/>
</dbReference>
<name>A0AAJ0FRW2_9HYPO</name>
<feature type="signal peptide" evidence="3">
    <location>
        <begin position="1"/>
        <end position="19"/>
    </location>
</feature>
<proteinExistence type="inferred from homology"/>
<dbReference type="InterPro" id="IPR006094">
    <property type="entry name" value="Oxid_FAD_bind_N"/>
</dbReference>
<feature type="chain" id="PRO_5042479661" description="FAD-binding PCMH-type domain-containing protein" evidence="3">
    <location>
        <begin position="20"/>
        <end position="576"/>
    </location>
</feature>
<dbReference type="Pfam" id="PF01565">
    <property type="entry name" value="FAD_binding_4"/>
    <property type="match status" value="1"/>
</dbReference>
<dbReference type="PANTHER" id="PTHR13878">
    <property type="entry name" value="GULONOLACTONE OXIDASE"/>
    <property type="match status" value="1"/>
</dbReference>
<comment type="caution">
    <text evidence="5">The sequence shown here is derived from an EMBL/GenBank/DDBJ whole genome shotgun (WGS) entry which is preliminary data.</text>
</comment>
<evidence type="ECO:0000313" key="6">
    <source>
        <dbReference type="Proteomes" id="UP001251528"/>
    </source>
</evidence>
<dbReference type="Pfam" id="PF08031">
    <property type="entry name" value="BBE"/>
    <property type="match status" value="1"/>
</dbReference>
<reference evidence="5" key="1">
    <citation type="submission" date="2023-06" db="EMBL/GenBank/DDBJ databases">
        <title>Conoideocrella luteorostrata (Hypocreales: Clavicipitaceae), a potential biocontrol fungus for elongate hemlock scale in United States Christmas tree production areas.</title>
        <authorList>
            <person name="Barrett H."/>
            <person name="Lovett B."/>
            <person name="Macias A.M."/>
            <person name="Stajich J.E."/>
            <person name="Kasson M.T."/>
        </authorList>
    </citation>
    <scope>NUCLEOTIDE SEQUENCE</scope>
    <source>
        <strain evidence="5">ARSEF 14590</strain>
    </source>
</reference>
<dbReference type="GO" id="GO:0071949">
    <property type="term" value="F:FAD binding"/>
    <property type="evidence" value="ECO:0007669"/>
    <property type="project" value="InterPro"/>
</dbReference>
<dbReference type="PANTHER" id="PTHR13878:SF91">
    <property type="entry name" value="FAD BINDING DOMAIN PROTEIN (AFU_ORTHOLOGUE AFUA_6G12070)-RELATED"/>
    <property type="match status" value="1"/>
</dbReference>
<evidence type="ECO:0000256" key="3">
    <source>
        <dbReference type="SAM" id="SignalP"/>
    </source>
</evidence>
<evidence type="ECO:0000256" key="2">
    <source>
        <dbReference type="ARBA" id="ARBA00023002"/>
    </source>
</evidence>
<evidence type="ECO:0000259" key="4">
    <source>
        <dbReference type="PROSITE" id="PS51387"/>
    </source>
</evidence>
<dbReference type="EMBL" id="JASWJB010000160">
    <property type="protein sequence ID" value="KAK2594641.1"/>
    <property type="molecule type" value="Genomic_DNA"/>
</dbReference>